<organism evidence="1 2">
    <name type="scientific">Salipiger mucosus DSM 16094</name>
    <dbReference type="NCBI Taxonomy" id="1123237"/>
    <lineage>
        <taxon>Bacteria</taxon>
        <taxon>Pseudomonadati</taxon>
        <taxon>Pseudomonadota</taxon>
        <taxon>Alphaproteobacteria</taxon>
        <taxon>Rhodobacterales</taxon>
        <taxon>Roseobacteraceae</taxon>
        <taxon>Salipiger</taxon>
    </lineage>
</organism>
<reference evidence="2" key="1">
    <citation type="journal article" date="2014" name="Stand. Genomic Sci.">
        <title>Genome sequence of the exopolysaccharide-producing Salipiger mucosus type strain (DSM 16094(T)), a moderately halophilic member of the Roseobacter clade.</title>
        <authorList>
            <person name="Riedel T."/>
            <person name="Spring S."/>
            <person name="Fiebig A."/>
            <person name="Petersen J."/>
            <person name="Kyrpides N.C."/>
            <person name="Goker M."/>
            <person name="Klenk H.P."/>
        </authorList>
    </citation>
    <scope>NUCLEOTIDE SEQUENCE [LARGE SCALE GENOMIC DNA]</scope>
    <source>
        <strain evidence="2">DSM 16094</strain>
    </source>
</reference>
<dbReference type="Proteomes" id="UP000015347">
    <property type="component" value="Unassembled WGS sequence"/>
</dbReference>
<dbReference type="STRING" id="1123237.Salmuc_02492"/>
<gene>
    <name evidence="1" type="ORF">Salmuc_02492</name>
</gene>
<keyword evidence="2" id="KW-1185">Reference proteome</keyword>
<protein>
    <submittedName>
        <fullName evidence="1">Uncharacterized protein</fullName>
    </submittedName>
</protein>
<dbReference type="HOGENOM" id="CLU_2107296_0_0_5"/>
<evidence type="ECO:0000313" key="1">
    <source>
        <dbReference type="EMBL" id="EPX82123.1"/>
    </source>
</evidence>
<comment type="caution">
    <text evidence="1">The sequence shown here is derived from an EMBL/GenBank/DDBJ whole genome shotgun (WGS) entry which is preliminary data.</text>
</comment>
<evidence type="ECO:0000313" key="2">
    <source>
        <dbReference type="Proteomes" id="UP000015347"/>
    </source>
</evidence>
<accession>S9QR84</accession>
<dbReference type="EMBL" id="APVH01000027">
    <property type="protein sequence ID" value="EPX82123.1"/>
    <property type="molecule type" value="Genomic_DNA"/>
</dbReference>
<sequence length="115" mass="12627">MDPAMIANLPQVRDHVLSGGDVELDLSAALDGLREEPSISNQLIAAEVKEAEVTKIQSDTANMSRVEKMNYARERGLTKPREDVANTMTMNEHAAVLAGLSPVQRMNYARRHGIV</sequence>
<name>S9QR84_9RHOB</name>
<dbReference type="AlphaFoldDB" id="S9QR84"/>
<proteinExistence type="predicted"/>